<proteinExistence type="predicted"/>
<dbReference type="OrthoDB" id="5275938at2759"/>
<dbReference type="EMBL" id="FJOG01000027">
    <property type="protein sequence ID" value="CZR64656.1"/>
    <property type="molecule type" value="Genomic_DNA"/>
</dbReference>
<gene>
    <name evidence="1" type="ORF">PAC_14554</name>
</gene>
<dbReference type="STRING" id="576137.A0A1L7XI78"/>
<reference evidence="1 2" key="1">
    <citation type="submission" date="2016-03" db="EMBL/GenBank/DDBJ databases">
        <authorList>
            <person name="Ploux O."/>
        </authorList>
    </citation>
    <scope>NUCLEOTIDE SEQUENCE [LARGE SCALE GENOMIC DNA]</scope>
    <source>
        <strain evidence="1 2">UAMH 11012</strain>
    </source>
</reference>
<sequence>MEGASNNASTAAPASVREKKYDELFTLDGGNLEIVTACKAKKVIGKVVSQAMMLASPVWKTVLTSEPLPRQIDCSADNGEALLLLLRIAYLRFADNPKDLKLMGLLSLAILCEKYDCRDPVRPWSGYWIRSLKWRANDPICLVETRWLYIAWAFGKQEIFDASAMFPVKNVDLSVEGISATKPRSPSHSFALKLNTNTGSYKSRPAGLDRHPIPEKITSRIFQTRTDMIQQLLDIPYGYIERFDNENSRLCKLKSESCDAIIYGSLCLKLGPFGLWPKKTAEKYQPSLNRLAADISTVVASSLPNILRAEGQDHSGCMVPSFKDAVDKIMFSIPSPVLDCHRNHIEKRNKPAKSEEKVSDEAQGGGKDSLIVKLKMAPGAISTNSGNRPKFKLVGVHPKRIECLRDSGCLS</sequence>
<protein>
    <recommendedName>
        <fullName evidence="3">BTB domain-containing protein</fullName>
    </recommendedName>
</protein>
<dbReference type="AlphaFoldDB" id="A0A1L7XI78"/>
<keyword evidence="2" id="KW-1185">Reference proteome</keyword>
<organism evidence="1 2">
    <name type="scientific">Phialocephala subalpina</name>
    <dbReference type="NCBI Taxonomy" id="576137"/>
    <lineage>
        <taxon>Eukaryota</taxon>
        <taxon>Fungi</taxon>
        <taxon>Dikarya</taxon>
        <taxon>Ascomycota</taxon>
        <taxon>Pezizomycotina</taxon>
        <taxon>Leotiomycetes</taxon>
        <taxon>Helotiales</taxon>
        <taxon>Mollisiaceae</taxon>
        <taxon>Phialocephala</taxon>
        <taxon>Phialocephala fortinii species complex</taxon>
    </lineage>
</organism>
<accession>A0A1L7XI78</accession>
<evidence type="ECO:0008006" key="3">
    <source>
        <dbReference type="Google" id="ProtNLM"/>
    </source>
</evidence>
<evidence type="ECO:0000313" key="1">
    <source>
        <dbReference type="EMBL" id="CZR64656.1"/>
    </source>
</evidence>
<name>A0A1L7XI78_9HELO</name>
<evidence type="ECO:0000313" key="2">
    <source>
        <dbReference type="Proteomes" id="UP000184330"/>
    </source>
</evidence>
<dbReference type="Proteomes" id="UP000184330">
    <property type="component" value="Unassembled WGS sequence"/>
</dbReference>